<gene>
    <name evidence="1" type="ORF">FB467_1673</name>
</gene>
<sequence length="272" mass="30315">MAERVPEREDERHARELLERQLGVQLELTDLGGKRIADYRFVRPDGRVGVVEVTSVTNPDRKVNDVAWSGELGPFPVDDLRRSWMVFLPESARAKGVRSRIHSALKLLEAEGKDSFDRHRPPVDWTSSGARIAWSPGGRALAAAEADRANAYDEGDGAVHLSLATHGSFVAKGSDASVTLIFGELAAKPDNYDKLREATGDEKHLFVWLDGQTDYEISRPLMDDPAQQYEHFRLPTGDPDVEPVVDVLWIVHRGSMRGWFWSRGSGWSSVGD</sequence>
<dbReference type="OrthoDB" id="4964161at2"/>
<dbReference type="Proteomes" id="UP000319516">
    <property type="component" value="Unassembled WGS sequence"/>
</dbReference>
<accession>A0A542YR65</accession>
<dbReference type="EMBL" id="VFOP01000001">
    <property type="protein sequence ID" value="TQL50561.1"/>
    <property type="molecule type" value="Genomic_DNA"/>
</dbReference>
<protein>
    <submittedName>
        <fullName evidence="1">Uncharacterized protein</fullName>
    </submittedName>
</protein>
<reference evidence="1 2" key="1">
    <citation type="submission" date="2019-06" db="EMBL/GenBank/DDBJ databases">
        <title>Sequencing the genomes of 1000 actinobacteria strains.</title>
        <authorList>
            <person name="Klenk H.-P."/>
        </authorList>
    </citation>
    <scope>NUCLEOTIDE SEQUENCE [LARGE SCALE GENOMIC DNA]</scope>
    <source>
        <strain evidence="1 2">DSM 12335</strain>
    </source>
</reference>
<dbReference type="RefSeq" id="WP_141784684.1">
    <property type="nucleotide sequence ID" value="NZ_BAAAIK010000002.1"/>
</dbReference>
<proteinExistence type="predicted"/>
<evidence type="ECO:0000313" key="1">
    <source>
        <dbReference type="EMBL" id="TQL50561.1"/>
    </source>
</evidence>
<organism evidence="1 2">
    <name type="scientific">Ornithinicoccus hortensis</name>
    <dbReference type="NCBI Taxonomy" id="82346"/>
    <lineage>
        <taxon>Bacteria</taxon>
        <taxon>Bacillati</taxon>
        <taxon>Actinomycetota</taxon>
        <taxon>Actinomycetes</taxon>
        <taxon>Micrococcales</taxon>
        <taxon>Intrasporangiaceae</taxon>
        <taxon>Ornithinicoccus</taxon>
    </lineage>
</organism>
<keyword evidence="2" id="KW-1185">Reference proteome</keyword>
<dbReference type="AlphaFoldDB" id="A0A542YR65"/>
<comment type="caution">
    <text evidence="1">The sequence shown here is derived from an EMBL/GenBank/DDBJ whole genome shotgun (WGS) entry which is preliminary data.</text>
</comment>
<name>A0A542YR65_9MICO</name>
<evidence type="ECO:0000313" key="2">
    <source>
        <dbReference type="Proteomes" id="UP000319516"/>
    </source>
</evidence>